<dbReference type="Proteomes" id="UP000005039">
    <property type="component" value="Unassembled WGS sequence"/>
</dbReference>
<dbReference type="PATRIC" id="fig|1095750.3.peg.324"/>
<reference evidence="1 2" key="1">
    <citation type="submission" date="2012-03" db="EMBL/GenBank/DDBJ databases">
        <authorList>
            <person name="Durkin A.S."/>
            <person name="McCorrison J."/>
            <person name="Torralba M."/>
            <person name="Gillis M."/>
            <person name="Methe B."/>
            <person name="Sutton G."/>
            <person name="Nelson K.E."/>
        </authorList>
    </citation>
    <scope>NUCLEOTIDE SEQUENCE [LARGE SCALE GENOMIC DNA]</scope>
    <source>
        <strain evidence="1 2">F0468</strain>
    </source>
</reference>
<dbReference type="Gene3D" id="3.60.160.10">
    <property type="entry name" value="Mitochondrial biogenesis AIM24"/>
    <property type="match status" value="1"/>
</dbReference>
<accession>I0RB91</accession>
<dbReference type="SUPFAM" id="SSF51219">
    <property type="entry name" value="TRAP-like"/>
    <property type="match status" value="1"/>
</dbReference>
<comment type="caution">
    <text evidence="1">The sequence shown here is derived from an EMBL/GenBank/DDBJ whole genome shotgun (WGS) entry which is preliminary data.</text>
</comment>
<dbReference type="EMBL" id="AJGH01000017">
    <property type="protein sequence ID" value="EIC96949.1"/>
    <property type="molecule type" value="Genomic_DNA"/>
</dbReference>
<proteinExistence type="predicted"/>
<dbReference type="AlphaFoldDB" id="I0RB91"/>
<dbReference type="eggNOG" id="ENOG5030H3F">
    <property type="taxonomic scope" value="Bacteria"/>
</dbReference>
<gene>
    <name evidence="1" type="ORF">HMPREF9970_1163</name>
</gene>
<organism evidence="1 2">
    <name type="scientific">Lachnoanaerobaculum saburreum F0468</name>
    <dbReference type="NCBI Taxonomy" id="1095750"/>
    <lineage>
        <taxon>Bacteria</taxon>
        <taxon>Bacillati</taxon>
        <taxon>Bacillota</taxon>
        <taxon>Clostridia</taxon>
        <taxon>Lachnospirales</taxon>
        <taxon>Lachnospiraceae</taxon>
        <taxon>Lachnoanaerobaculum</taxon>
    </lineage>
</organism>
<sequence length="41" mass="4527">MFGGESMIDTVVTGPGKVYIQTMSLPRLGETITPFIKVRKK</sequence>
<protein>
    <submittedName>
        <fullName evidence="1">Uncharacterized protein</fullName>
    </submittedName>
</protein>
<keyword evidence="2" id="KW-1185">Reference proteome</keyword>
<dbReference type="InterPro" id="IPR036983">
    <property type="entry name" value="AIM24_sf"/>
</dbReference>
<evidence type="ECO:0000313" key="1">
    <source>
        <dbReference type="EMBL" id="EIC96949.1"/>
    </source>
</evidence>
<name>I0RB91_9FIRM</name>
<dbReference type="InterPro" id="IPR016031">
    <property type="entry name" value="Trp_RNA-bd_attenuator-like_dom"/>
</dbReference>
<evidence type="ECO:0000313" key="2">
    <source>
        <dbReference type="Proteomes" id="UP000005039"/>
    </source>
</evidence>